<evidence type="ECO:0000256" key="2">
    <source>
        <dbReference type="ARBA" id="ARBA00022690"/>
    </source>
</evidence>
<dbReference type="PANTHER" id="PTHR11461">
    <property type="entry name" value="SERINE PROTEASE INHIBITOR, SERPIN"/>
    <property type="match status" value="1"/>
</dbReference>
<organism evidence="7 8">
    <name type="scientific">Aedes aegypti</name>
    <name type="common">Yellowfever mosquito</name>
    <name type="synonym">Culex aegypti</name>
    <dbReference type="NCBI Taxonomy" id="7159"/>
    <lineage>
        <taxon>Eukaryota</taxon>
        <taxon>Metazoa</taxon>
        <taxon>Ecdysozoa</taxon>
        <taxon>Arthropoda</taxon>
        <taxon>Hexapoda</taxon>
        <taxon>Insecta</taxon>
        <taxon>Pterygota</taxon>
        <taxon>Neoptera</taxon>
        <taxon>Endopterygota</taxon>
        <taxon>Diptera</taxon>
        <taxon>Nematocera</taxon>
        <taxon>Culicoidea</taxon>
        <taxon>Culicidae</taxon>
        <taxon>Culicinae</taxon>
        <taxon>Aedini</taxon>
        <taxon>Aedes</taxon>
        <taxon>Stegomyia</taxon>
    </lineage>
</organism>
<dbReference type="InterPro" id="IPR023796">
    <property type="entry name" value="Serpin_dom"/>
</dbReference>
<comment type="similarity">
    <text evidence="1 4">Belongs to the serpin family.</text>
</comment>
<reference evidence="7" key="3">
    <citation type="submission" date="2012-09" db="EMBL/GenBank/DDBJ databases">
        <authorList>
            <consortium name="VectorBase"/>
        </authorList>
    </citation>
    <scope>NUCLEOTIDE SEQUENCE</scope>
    <source>
        <strain evidence="7">Liverpool</strain>
    </source>
</reference>
<dbReference type="Gene3D" id="2.30.39.10">
    <property type="entry name" value="Alpha-1-antitrypsin, domain 1"/>
    <property type="match status" value="1"/>
</dbReference>
<keyword evidence="2" id="KW-0646">Protease inhibitor</keyword>
<dbReference type="OMA" id="RYENQRE"/>
<feature type="chain" id="PRO_5035236842" evidence="5">
    <location>
        <begin position="20"/>
        <end position="414"/>
    </location>
</feature>
<evidence type="ECO:0000256" key="4">
    <source>
        <dbReference type="RuleBase" id="RU000411"/>
    </source>
</evidence>
<dbReference type="CDD" id="cd00172">
    <property type="entry name" value="serpin"/>
    <property type="match status" value="1"/>
</dbReference>
<feature type="domain" description="Serpin" evidence="6">
    <location>
        <begin position="37"/>
        <end position="393"/>
    </location>
</feature>
<dbReference type="EMBL" id="CH477440">
    <property type="protein sequence ID" value="EAT40890.2"/>
    <property type="molecule type" value="Genomic_DNA"/>
</dbReference>
<gene>
    <name evidence="7" type="primary">SRPN25</name>
    <name evidence="7" type="ORF">AaeL_AAEL007420</name>
</gene>
<dbReference type="InterPro" id="IPR036186">
    <property type="entry name" value="Serpin_sf"/>
</dbReference>
<name>A0A8J8Y9A7_AEDAE</name>
<dbReference type="InterPro" id="IPR000215">
    <property type="entry name" value="Serpin_fam"/>
</dbReference>
<protein>
    <submittedName>
        <fullName evidence="7">AAEL007420-PB</fullName>
    </submittedName>
</protein>
<dbReference type="OrthoDB" id="671595at2759"/>
<evidence type="ECO:0000256" key="1">
    <source>
        <dbReference type="ARBA" id="ARBA00009500"/>
    </source>
</evidence>
<dbReference type="GO" id="GO:0004867">
    <property type="term" value="F:serine-type endopeptidase inhibitor activity"/>
    <property type="evidence" value="ECO:0007669"/>
    <property type="project" value="UniProtKB-KW"/>
</dbReference>
<evidence type="ECO:0000256" key="5">
    <source>
        <dbReference type="SAM" id="SignalP"/>
    </source>
</evidence>
<reference evidence="7" key="1">
    <citation type="submission" date="2005-10" db="EMBL/GenBank/DDBJ databases">
        <authorList>
            <person name="Loftus B.J."/>
            <person name="Nene V.M."/>
            <person name="Hannick L.I."/>
            <person name="Bidwell S."/>
            <person name="Haas B."/>
            <person name="Amedeo P."/>
            <person name="Orvis J."/>
            <person name="Wortman J.R."/>
            <person name="White O.R."/>
            <person name="Salzberg S."/>
            <person name="Shumway M."/>
            <person name="Koo H."/>
            <person name="Zhao Y."/>
            <person name="Holmes M."/>
            <person name="Miller J."/>
            <person name="Schatz M."/>
            <person name="Pop M."/>
            <person name="Pai G."/>
            <person name="Utterback T."/>
            <person name="Rogers Y.-H."/>
            <person name="Kravitz S."/>
            <person name="Fraser C.M."/>
        </authorList>
    </citation>
    <scope>NUCLEOTIDE SEQUENCE</scope>
    <source>
        <strain evidence="7">Liverpool</strain>
    </source>
</reference>
<accession>A0A8J8Y9A7</accession>
<dbReference type="AlphaFoldDB" id="A0A8J8Y9A7"/>
<dbReference type="Gene3D" id="3.30.497.10">
    <property type="entry name" value="Antithrombin, subunit I, domain 2"/>
    <property type="match status" value="1"/>
</dbReference>
<keyword evidence="3" id="KW-0722">Serine protease inhibitor</keyword>
<dbReference type="SUPFAM" id="SSF56574">
    <property type="entry name" value="Serpins"/>
    <property type="match status" value="1"/>
</dbReference>
<dbReference type="InterPro" id="IPR042178">
    <property type="entry name" value="Serpin_sf_1"/>
</dbReference>
<proteinExistence type="inferred from homology"/>
<sequence length="414" mass="47393">MYLKVVILFSLQLVCYTQGGTPPSKPMAIDYQAEFAWDLYKKLQLGFTQNLAIAPYSLRKIFVCLQQLTDSENPASAALSEQLKNVFKFNPKGKLPDLVRSRYSAQWTALEREKGINTTTLAAVIGREKKTKLFRDLPNSCAIFAASLTPGSPKQMSRWFNAAMRNISKSGVQNFLSTSDIDRDWDFLVADSWIFKGLWRYQFEEEHKTTCNFYTNSTSKGLMRFMYLQEYLKHGYFLEWNVQAVELPLHHGSSFSCMLMMPVKADIGVLIKSLNHRRFKDIYSKMSVSKTDVRLPQFTLRIKLSAKSILQQFGFNAAFNESVFHVFDNKNAVPLGDVIQKVKLVMDHDGEQSAKMYVDRRMGNLFIAHQQFIFVIFEKTQLVPIIVGHMVTASTPKDIGPESDEISCDKPPRY</sequence>
<evidence type="ECO:0000259" key="6">
    <source>
        <dbReference type="SMART" id="SM00093"/>
    </source>
</evidence>
<dbReference type="Pfam" id="PF00079">
    <property type="entry name" value="Serpin"/>
    <property type="match status" value="1"/>
</dbReference>
<dbReference type="SMR" id="A0A8J8Y9A7"/>
<evidence type="ECO:0000313" key="8">
    <source>
        <dbReference type="Proteomes" id="UP000682892"/>
    </source>
</evidence>
<feature type="signal peptide" evidence="5">
    <location>
        <begin position="1"/>
        <end position="19"/>
    </location>
</feature>
<evidence type="ECO:0000313" key="7">
    <source>
        <dbReference type="EMBL" id="EAT40890.2"/>
    </source>
</evidence>
<dbReference type="PANTHER" id="PTHR11461:SF211">
    <property type="entry name" value="GH10112P-RELATED"/>
    <property type="match status" value="1"/>
</dbReference>
<dbReference type="InterPro" id="IPR042185">
    <property type="entry name" value="Serpin_sf_2"/>
</dbReference>
<dbReference type="HOGENOM" id="CLU_664332_0_0_1"/>
<dbReference type="SMART" id="SM00093">
    <property type="entry name" value="SERPIN"/>
    <property type="match status" value="1"/>
</dbReference>
<reference evidence="7" key="2">
    <citation type="journal article" date="2007" name="Science">
        <title>Genome sequence of Aedes aegypti, a major arbovirus vector.</title>
        <authorList>
            <person name="Nene V."/>
            <person name="Wortman J.R."/>
            <person name="Lawson D."/>
            <person name="Haas B."/>
            <person name="Kodira C."/>
            <person name="Tu Z.J."/>
            <person name="Loftus B."/>
            <person name="Xi Z."/>
            <person name="Megy K."/>
            <person name="Grabherr M."/>
            <person name="Ren Q."/>
            <person name="Zdobnov E.M."/>
            <person name="Lobo N.F."/>
            <person name="Campbell K.S."/>
            <person name="Brown S.E."/>
            <person name="Bonaldo M.F."/>
            <person name="Zhu J."/>
            <person name="Sinkins S.P."/>
            <person name="Hogenkamp D.G."/>
            <person name="Amedeo P."/>
            <person name="Arensburger P."/>
            <person name="Atkinson P.W."/>
            <person name="Bidwell S."/>
            <person name="Biedler J."/>
            <person name="Birney E."/>
            <person name="Bruggner R.V."/>
            <person name="Costas J."/>
            <person name="Coy M.R."/>
            <person name="Crabtree J."/>
            <person name="Crawford M."/>
            <person name="Debruyn B."/>
            <person name="Decaprio D."/>
            <person name="Eiglmeier K."/>
            <person name="Eisenstadt E."/>
            <person name="El-Dorry H."/>
            <person name="Gelbart W.M."/>
            <person name="Gomes S.L."/>
            <person name="Hammond M."/>
            <person name="Hannick L.I."/>
            <person name="Hogan J.R."/>
            <person name="Holmes M.H."/>
            <person name="Jaffe D."/>
            <person name="Johnston J.S."/>
            <person name="Kennedy R.C."/>
            <person name="Koo H."/>
            <person name="Kravitz S."/>
            <person name="Kriventseva E.V."/>
            <person name="Kulp D."/>
            <person name="Labutti K."/>
            <person name="Lee E."/>
            <person name="Li S."/>
            <person name="Lovin D.D."/>
            <person name="Mao C."/>
            <person name="Mauceli E."/>
            <person name="Menck C.F."/>
            <person name="Miller J.R."/>
            <person name="Montgomery P."/>
            <person name="Mori A."/>
            <person name="Nascimento A.L."/>
            <person name="Naveira H.F."/>
            <person name="Nusbaum C."/>
            <person name="O'leary S."/>
            <person name="Orvis J."/>
            <person name="Pertea M."/>
            <person name="Quesneville H."/>
            <person name="Reidenbach K.R."/>
            <person name="Rogers Y.H."/>
            <person name="Roth C.W."/>
            <person name="Schneider J.R."/>
            <person name="Schatz M."/>
            <person name="Shumway M."/>
            <person name="Stanke M."/>
            <person name="Stinson E.O."/>
            <person name="Tubio J.M."/>
            <person name="Vanzee J.P."/>
            <person name="Verjovski-Almeida S."/>
            <person name="Werner D."/>
            <person name="White O."/>
            <person name="Wyder S."/>
            <person name="Zeng Q."/>
            <person name="Zhao Q."/>
            <person name="Zhao Y."/>
            <person name="Hill C.A."/>
            <person name="Raikhel A.S."/>
            <person name="Soares M.B."/>
            <person name="Knudson D.L."/>
            <person name="Lee N.H."/>
            <person name="Galagan J."/>
            <person name="Salzberg S.L."/>
            <person name="Paulsen I.T."/>
            <person name="Dimopoulos G."/>
            <person name="Collins F.H."/>
            <person name="Birren B."/>
            <person name="Fraser-Liggett C.M."/>
            <person name="Severson D.W."/>
        </authorList>
    </citation>
    <scope>NUCLEOTIDE SEQUENCE [LARGE SCALE GENOMIC DNA]</scope>
    <source>
        <strain evidence="7">Liverpool</strain>
    </source>
</reference>
<evidence type="ECO:0000256" key="3">
    <source>
        <dbReference type="ARBA" id="ARBA00022900"/>
    </source>
</evidence>
<dbReference type="GeneID" id="5569171"/>
<keyword evidence="5" id="KW-0732">Signal</keyword>
<dbReference type="GO" id="GO:0005615">
    <property type="term" value="C:extracellular space"/>
    <property type="evidence" value="ECO:0007669"/>
    <property type="project" value="InterPro"/>
</dbReference>
<dbReference type="KEGG" id="aag:5569171"/>
<dbReference type="Proteomes" id="UP000682892">
    <property type="component" value="Unassembled WGS sequence"/>
</dbReference>